<comment type="caution">
    <text evidence="3">The sequence shown here is derived from an EMBL/GenBank/DDBJ whole genome shotgun (WGS) entry which is preliminary data.</text>
</comment>
<dbReference type="EMBL" id="JAJEQR010000045">
    <property type="protein sequence ID" value="MCC2231948.1"/>
    <property type="molecule type" value="Genomic_DNA"/>
</dbReference>
<evidence type="ECO:0000313" key="3">
    <source>
        <dbReference type="EMBL" id="MCC2231948.1"/>
    </source>
</evidence>
<keyword evidence="4" id="KW-1185">Reference proteome</keyword>
<feature type="transmembrane region" description="Helical" evidence="1">
    <location>
        <begin position="78"/>
        <end position="98"/>
    </location>
</feature>
<dbReference type="AlphaFoldDB" id="A0AAE3ECQ3"/>
<feature type="transmembrane region" description="Helical" evidence="1">
    <location>
        <begin position="159"/>
        <end position="177"/>
    </location>
</feature>
<feature type="transmembrane region" description="Helical" evidence="1">
    <location>
        <begin position="48"/>
        <end position="72"/>
    </location>
</feature>
<evidence type="ECO:0000259" key="2">
    <source>
        <dbReference type="Pfam" id="PF01569"/>
    </source>
</evidence>
<evidence type="ECO:0000256" key="1">
    <source>
        <dbReference type="SAM" id="Phobius"/>
    </source>
</evidence>
<sequence>MKTLLSKYKHVWTLLYFPVYLAVFFWLENRSVSKYHVVQSTLDSHIPFLEIFIIPYFLWFGFVALGVAYFFFKDVKDYYRLIAFLYSGMTIFLIWSYVYPNRLFLRPMAFTRDNIFIRMVQHLYAIDTPTNVFPSIHVFNSLGIAITVLNSNRLRNFRAVRIGSVVLATLIVLSTMFLKQHSLIDVTGGCVMAAALYWLIYQCGYQRIAELFRRPANRRIA</sequence>
<feature type="domain" description="Phosphatidic acid phosphatase type 2/haloperoxidase" evidence="2">
    <location>
        <begin position="130"/>
        <end position="207"/>
    </location>
</feature>
<keyword evidence="1" id="KW-1133">Transmembrane helix</keyword>
<feature type="transmembrane region" description="Helical" evidence="1">
    <location>
        <begin position="12"/>
        <end position="27"/>
    </location>
</feature>
<dbReference type="RefSeq" id="WP_349167164.1">
    <property type="nucleotide sequence ID" value="NZ_JBBNNY010000039.1"/>
</dbReference>
<keyword evidence="1" id="KW-0812">Transmembrane</keyword>
<dbReference type="InterPro" id="IPR036938">
    <property type="entry name" value="PAP2/HPO_sf"/>
</dbReference>
<dbReference type="InterPro" id="IPR000326">
    <property type="entry name" value="PAP2/HPO"/>
</dbReference>
<evidence type="ECO:0000313" key="4">
    <source>
        <dbReference type="Proteomes" id="UP001198182"/>
    </source>
</evidence>
<accession>A0AAE3ECQ3</accession>
<dbReference type="Gene3D" id="1.20.144.10">
    <property type="entry name" value="Phosphatidic acid phosphatase type 2/haloperoxidase"/>
    <property type="match status" value="1"/>
</dbReference>
<protein>
    <submittedName>
        <fullName evidence="3">Phosphatase PAP2 family protein</fullName>
    </submittedName>
</protein>
<proteinExistence type="predicted"/>
<feature type="transmembrane region" description="Helical" evidence="1">
    <location>
        <begin position="183"/>
        <end position="201"/>
    </location>
</feature>
<gene>
    <name evidence="3" type="ORF">LKD81_13240</name>
</gene>
<dbReference type="Proteomes" id="UP001198182">
    <property type="component" value="Unassembled WGS sequence"/>
</dbReference>
<keyword evidence="1" id="KW-0472">Membrane</keyword>
<organism evidence="3 4">
    <name type="scientific">Hominifimenecus microfluidus</name>
    <dbReference type="NCBI Taxonomy" id="2885348"/>
    <lineage>
        <taxon>Bacteria</taxon>
        <taxon>Bacillati</taxon>
        <taxon>Bacillota</taxon>
        <taxon>Clostridia</taxon>
        <taxon>Lachnospirales</taxon>
        <taxon>Lachnospiraceae</taxon>
        <taxon>Hominifimenecus</taxon>
    </lineage>
</organism>
<dbReference type="SUPFAM" id="SSF48317">
    <property type="entry name" value="Acid phosphatase/Vanadium-dependent haloperoxidase"/>
    <property type="match status" value="1"/>
</dbReference>
<dbReference type="Pfam" id="PF01569">
    <property type="entry name" value="PAP2"/>
    <property type="match status" value="1"/>
</dbReference>
<reference evidence="3" key="1">
    <citation type="submission" date="2021-10" db="EMBL/GenBank/DDBJ databases">
        <title>Anaerobic single-cell dispensing facilitates the cultivation of human gut bacteria.</title>
        <authorList>
            <person name="Afrizal A."/>
        </authorList>
    </citation>
    <scope>NUCLEOTIDE SEQUENCE</scope>
    <source>
        <strain evidence="3">CLA-AA-H215</strain>
    </source>
</reference>
<name>A0AAE3ECQ3_9FIRM</name>